<dbReference type="EMBL" id="JACGWK010000009">
    <property type="protein sequence ID" value="KAL0334185.1"/>
    <property type="molecule type" value="Genomic_DNA"/>
</dbReference>
<accession>A0AAW2MRA7</accession>
<keyword evidence="8 10" id="KW-0406">Ion transport</keyword>
<dbReference type="NCBIfam" id="TIGR00794">
    <property type="entry name" value="kup"/>
    <property type="match status" value="1"/>
</dbReference>
<dbReference type="InterPro" id="IPR003855">
    <property type="entry name" value="K+_transporter"/>
</dbReference>
<evidence type="ECO:0000256" key="2">
    <source>
        <dbReference type="ARBA" id="ARBA00008440"/>
    </source>
</evidence>
<evidence type="ECO:0000256" key="1">
    <source>
        <dbReference type="ARBA" id="ARBA00004651"/>
    </source>
</evidence>
<evidence type="ECO:0000256" key="10">
    <source>
        <dbReference type="RuleBase" id="RU321113"/>
    </source>
</evidence>
<dbReference type="PANTHER" id="PTHR30540">
    <property type="entry name" value="OSMOTIC STRESS POTASSIUM TRANSPORTER"/>
    <property type="match status" value="1"/>
</dbReference>
<dbReference type="Pfam" id="PF02705">
    <property type="entry name" value="K_trans"/>
    <property type="match status" value="1"/>
</dbReference>
<reference evidence="14" key="2">
    <citation type="journal article" date="2024" name="Plant">
        <title>Genomic evolution and insights into agronomic trait innovations of Sesamum species.</title>
        <authorList>
            <person name="Miao H."/>
            <person name="Wang L."/>
            <person name="Qu L."/>
            <person name="Liu H."/>
            <person name="Sun Y."/>
            <person name="Le M."/>
            <person name="Wang Q."/>
            <person name="Wei S."/>
            <person name="Zheng Y."/>
            <person name="Lin W."/>
            <person name="Duan Y."/>
            <person name="Cao H."/>
            <person name="Xiong S."/>
            <person name="Wang X."/>
            <person name="Wei L."/>
            <person name="Li C."/>
            <person name="Ma Q."/>
            <person name="Ju M."/>
            <person name="Zhao R."/>
            <person name="Li G."/>
            <person name="Mu C."/>
            <person name="Tian Q."/>
            <person name="Mei H."/>
            <person name="Zhang T."/>
            <person name="Gao T."/>
            <person name="Zhang H."/>
        </authorList>
    </citation>
    <scope>NUCLEOTIDE SEQUENCE</scope>
    <source>
        <strain evidence="14">G01</strain>
    </source>
</reference>
<feature type="transmembrane region" description="Helical" evidence="10">
    <location>
        <begin position="452"/>
        <end position="474"/>
    </location>
</feature>
<feature type="transmembrane region" description="Helical" evidence="10">
    <location>
        <begin position="426"/>
        <end position="445"/>
    </location>
</feature>
<evidence type="ECO:0000256" key="4">
    <source>
        <dbReference type="ARBA" id="ARBA00022538"/>
    </source>
</evidence>
<feature type="transmembrane region" description="Helical" evidence="10">
    <location>
        <begin position="299"/>
        <end position="319"/>
    </location>
</feature>
<keyword evidence="5 10" id="KW-0812">Transmembrane</keyword>
<dbReference type="AlphaFoldDB" id="A0AAW2MRA7"/>
<name>A0AAW2MRA7_9LAMI</name>
<dbReference type="GO" id="GO:0005886">
    <property type="term" value="C:plasma membrane"/>
    <property type="evidence" value="ECO:0007669"/>
    <property type="project" value="UniProtKB-SubCell"/>
</dbReference>
<keyword evidence="7 10" id="KW-1133">Transmembrane helix</keyword>
<feature type="transmembrane region" description="Helical" evidence="10">
    <location>
        <begin position="344"/>
        <end position="369"/>
    </location>
</feature>
<evidence type="ECO:0000256" key="6">
    <source>
        <dbReference type="ARBA" id="ARBA00022958"/>
    </source>
</evidence>
<comment type="subcellular location">
    <subcellularLocation>
        <location evidence="1">Cell membrane</location>
        <topology evidence="1">Multi-pass membrane protein</topology>
    </subcellularLocation>
    <subcellularLocation>
        <location evidence="10">Membrane</location>
        <topology evidence="10">Multi-pass membrane protein</topology>
    </subcellularLocation>
</comment>
<dbReference type="InterPro" id="IPR053952">
    <property type="entry name" value="K_trans_C"/>
</dbReference>
<evidence type="ECO:0000313" key="14">
    <source>
        <dbReference type="EMBL" id="KAL0334185.1"/>
    </source>
</evidence>
<comment type="similarity">
    <text evidence="2 10">Belongs to the HAK/KUP transporter (TC 2.A.72.3) family.</text>
</comment>
<dbReference type="InterPro" id="IPR053951">
    <property type="entry name" value="K_trans_N"/>
</dbReference>
<evidence type="ECO:0000256" key="11">
    <source>
        <dbReference type="SAM" id="MobiDB-lite"/>
    </source>
</evidence>
<dbReference type="PANTHER" id="PTHR30540:SF98">
    <property type="entry name" value="POTASSIUM TRANSPORTER 6"/>
    <property type="match status" value="1"/>
</dbReference>
<feature type="transmembrane region" description="Helical" evidence="10">
    <location>
        <begin position="390"/>
        <end position="414"/>
    </location>
</feature>
<evidence type="ECO:0000256" key="7">
    <source>
        <dbReference type="ARBA" id="ARBA00022989"/>
    </source>
</evidence>
<comment type="caution">
    <text evidence="10">Lacks conserved residue(s) required for the propagation of feature annotation.</text>
</comment>
<keyword evidence="6 10" id="KW-0630">Potassium</keyword>
<dbReference type="GO" id="GO:0015079">
    <property type="term" value="F:potassium ion transmembrane transporter activity"/>
    <property type="evidence" value="ECO:0007669"/>
    <property type="project" value="UniProtKB-UniRule"/>
</dbReference>
<feature type="transmembrane region" description="Helical" evidence="10">
    <location>
        <begin position="220"/>
        <end position="242"/>
    </location>
</feature>
<keyword evidence="9 10" id="KW-0472">Membrane</keyword>
<comment type="caution">
    <text evidence="14">The sequence shown here is derived from an EMBL/GenBank/DDBJ whole genome shotgun (WGS) entry which is preliminary data.</text>
</comment>
<feature type="transmembrane region" description="Helical" evidence="10">
    <location>
        <begin position="60"/>
        <end position="81"/>
    </location>
</feature>
<feature type="transmembrane region" description="Helical" evidence="10">
    <location>
        <begin position="152"/>
        <end position="174"/>
    </location>
</feature>
<gene>
    <name evidence="14" type="ORF">Sangu_1574700</name>
</gene>
<evidence type="ECO:0000256" key="9">
    <source>
        <dbReference type="ARBA" id="ARBA00023136"/>
    </source>
</evidence>
<proteinExistence type="inferred from homology"/>
<evidence type="ECO:0000256" key="3">
    <source>
        <dbReference type="ARBA" id="ARBA00022448"/>
    </source>
</evidence>
<comment type="function">
    <text evidence="10">Potassium transporter.</text>
</comment>
<sequence>MDLESGIYQNHVKKESWRTVLTLAYQSLGVVYGDLSTSPLYVYKNTFAEDIDHSETNEEIFGVLSFVFWTLTLVPLLKYVFIVLRADDNGEGGTFALYSLLCRHAKVNSLPSFQSADEDLSTYKKDICSPAPSTFGARLKSTLEKYRVLQRFLLVLALLGACMVIGDGILTPAISVFSAVSGVELAMEKEHHKYVEVPVACIILIALFALQHYGTHRVGFLFAPVVITWLFCISAIGVYNIFHWNPHVYQALSPHHMYKFLKKTQRGGWMSLGGILLCITGSEAMFADLGHFSQLSIKIAFTSIVYPSLIFAYMGQAAYLSKHHDIRNDYSVGFYVSVPEKLRWPVLVIAIMAAVVGSQAIITGTFSIIKQCSALGCFPRVKIVHTSSKFHGQIYIPEINWTLMLLCLAVTIGFRDTKRLGNASGLAVITVMLVTTCLMSLVIVLCWHRSVLLAICFVLFFGTIEALYFSASLIKFLEGAWVPIALSFIFMVVMCVWHYGTLKKYEFDVQNKVSVDWLLGIGPSLGIVRVRGMGLIHTELVSGIPAIFSHFVTNLPAFHQVLVFLCVKSVPVPHVKHEERFLVGHIGPREYRMYRCIVRYGYRDAHKDDLQFENELVCSIAEYIRTGTNSVDNDSTKLSEDMFVVGTPSTHLDGIQMCEDNEPDEETAGPSELREIRSPPAAAPRKRVRFVIPESPKIDKGAREELRELMEAREAGIAYVLGHSYVRAKKGSSLIKKVVINLGYDFLRRNCRAPTYALSAPHASTLEVGMVYHV</sequence>
<protein>
    <recommendedName>
        <fullName evidence="10">Potassium transporter</fullName>
    </recommendedName>
</protein>
<evidence type="ECO:0000259" key="12">
    <source>
        <dbReference type="Pfam" id="PF02705"/>
    </source>
</evidence>
<feature type="domain" description="K+ potassium transporter integral membrane" evidence="12">
    <location>
        <begin position="23"/>
        <end position="518"/>
    </location>
</feature>
<evidence type="ECO:0000256" key="8">
    <source>
        <dbReference type="ARBA" id="ARBA00023065"/>
    </source>
</evidence>
<feature type="transmembrane region" description="Helical" evidence="10">
    <location>
        <begin position="480"/>
        <end position="500"/>
    </location>
</feature>
<keyword evidence="3" id="KW-0813">Transport</keyword>
<reference evidence="14" key="1">
    <citation type="submission" date="2020-06" db="EMBL/GenBank/DDBJ databases">
        <authorList>
            <person name="Li T."/>
            <person name="Hu X."/>
            <person name="Zhang T."/>
            <person name="Song X."/>
            <person name="Zhang H."/>
            <person name="Dai N."/>
            <person name="Sheng W."/>
            <person name="Hou X."/>
            <person name="Wei L."/>
        </authorList>
    </citation>
    <scope>NUCLEOTIDE SEQUENCE</scope>
    <source>
        <strain evidence="14">G01</strain>
        <tissue evidence="14">Leaf</tissue>
    </source>
</reference>
<feature type="domain" description="K+ potassium transporter C-terminal" evidence="13">
    <location>
        <begin position="532"/>
        <end position="773"/>
    </location>
</feature>
<feature type="region of interest" description="Disordered" evidence="11">
    <location>
        <begin position="659"/>
        <end position="681"/>
    </location>
</feature>
<feature type="transmembrane region" description="Helical" evidence="10">
    <location>
        <begin position="194"/>
        <end position="213"/>
    </location>
</feature>
<keyword evidence="4 10" id="KW-0633">Potassium transport</keyword>
<evidence type="ECO:0000259" key="13">
    <source>
        <dbReference type="Pfam" id="PF22776"/>
    </source>
</evidence>
<evidence type="ECO:0000256" key="5">
    <source>
        <dbReference type="ARBA" id="ARBA00022692"/>
    </source>
</evidence>
<feature type="transmembrane region" description="Helical" evidence="10">
    <location>
        <begin position="267"/>
        <end position="287"/>
    </location>
</feature>
<dbReference type="Pfam" id="PF22776">
    <property type="entry name" value="K_trans_C"/>
    <property type="match status" value="1"/>
</dbReference>
<organism evidence="14">
    <name type="scientific">Sesamum angustifolium</name>
    <dbReference type="NCBI Taxonomy" id="2727405"/>
    <lineage>
        <taxon>Eukaryota</taxon>
        <taxon>Viridiplantae</taxon>
        <taxon>Streptophyta</taxon>
        <taxon>Embryophyta</taxon>
        <taxon>Tracheophyta</taxon>
        <taxon>Spermatophyta</taxon>
        <taxon>Magnoliopsida</taxon>
        <taxon>eudicotyledons</taxon>
        <taxon>Gunneridae</taxon>
        <taxon>Pentapetalae</taxon>
        <taxon>asterids</taxon>
        <taxon>lamiids</taxon>
        <taxon>Lamiales</taxon>
        <taxon>Pedaliaceae</taxon>
        <taxon>Sesamum</taxon>
    </lineage>
</organism>